<organism evidence="1">
    <name type="scientific">Spongospora subterranea</name>
    <dbReference type="NCBI Taxonomy" id="70186"/>
    <lineage>
        <taxon>Eukaryota</taxon>
        <taxon>Sar</taxon>
        <taxon>Rhizaria</taxon>
        <taxon>Endomyxa</taxon>
        <taxon>Phytomyxea</taxon>
        <taxon>Plasmodiophorida</taxon>
        <taxon>Plasmodiophoridae</taxon>
        <taxon>Spongospora</taxon>
    </lineage>
</organism>
<evidence type="ECO:0000313" key="1">
    <source>
        <dbReference type="EMBL" id="CRZ12889.1"/>
    </source>
</evidence>
<protein>
    <submittedName>
        <fullName evidence="1">Uncharacterized protein</fullName>
    </submittedName>
</protein>
<sequence length="110" mass="11956">MRNWAEVSCAGCDDRTGLVDRIASDLVTGQAIVAFPPPGDTADRQRVRRTGSVSDCARDGIANTVPIAPINVVELFENTVSPSINYIPFPYTPGNLPRRGMCRRLPSVRV</sequence>
<name>A0A0H5RVW4_9EUKA</name>
<accession>A0A0H5RVW4</accession>
<dbReference type="EMBL" id="HACM01012447">
    <property type="protein sequence ID" value="CRZ12889.1"/>
    <property type="molecule type" value="Transcribed_RNA"/>
</dbReference>
<proteinExistence type="predicted"/>
<reference evidence="1" key="1">
    <citation type="submission" date="2015-04" db="EMBL/GenBank/DDBJ databases">
        <title>The genome sequence of the plant pathogenic Rhizarian Plasmodiophora brassicae reveals insights in its biotrophic life cycle and the origin of chitin synthesis.</title>
        <authorList>
            <person name="Schwelm A."/>
            <person name="Fogelqvist J."/>
            <person name="Knaust A."/>
            <person name="Julke S."/>
            <person name="Lilja T."/>
            <person name="Dhandapani V."/>
            <person name="Bonilla-Rosso G."/>
            <person name="Karlsson M."/>
            <person name="Shevchenko A."/>
            <person name="Choi S.R."/>
            <person name="Kim H.G."/>
            <person name="Park J.Y."/>
            <person name="Lim Y.P."/>
            <person name="Ludwig-Muller J."/>
            <person name="Dixelius C."/>
        </authorList>
    </citation>
    <scope>NUCLEOTIDE SEQUENCE</scope>
    <source>
        <tissue evidence="1">Potato root galls</tissue>
    </source>
</reference>
<dbReference type="AlphaFoldDB" id="A0A0H5RVW4"/>